<sequence>MFQVIARTMLSTISAPPMPGRDSWSVLPGHIDHHAPRDLTAERDLDRIDADAYVDMLVATLIGAAHPLPTEGKVYVPASWLSSTML</sequence>
<dbReference type="Proteomes" id="UP000578819">
    <property type="component" value="Unassembled WGS sequence"/>
</dbReference>
<accession>A0A7W7WMU6</accession>
<protein>
    <submittedName>
        <fullName evidence="1">Uncharacterized protein</fullName>
    </submittedName>
</protein>
<keyword evidence="2" id="KW-1185">Reference proteome</keyword>
<reference evidence="1 2" key="1">
    <citation type="submission" date="2020-08" db="EMBL/GenBank/DDBJ databases">
        <title>Sequencing the genomes of 1000 actinobacteria strains.</title>
        <authorList>
            <person name="Klenk H.-P."/>
        </authorList>
    </citation>
    <scope>NUCLEOTIDE SEQUENCE [LARGE SCALE GENOMIC DNA]</scope>
    <source>
        <strain evidence="1 2">DSM 45886</strain>
    </source>
</reference>
<comment type="caution">
    <text evidence="1">The sequence shown here is derived from an EMBL/GenBank/DDBJ whole genome shotgun (WGS) entry which is preliminary data.</text>
</comment>
<dbReference type="RefSeq" id="WP_184540505.1">
    <property type="nucleotide sequence ID" value="NZ_JACHJW010000001.1"/>
</dbReference>
<organism evidence="1 2">
    <name type="scientific">Micromonospora polyrhachis</name>
    <dbReference type="NCBI Taxonomy" id="1282883"/>
    <lineage>
        <taxon>Bacteria</taxon>
        <taxon>Bacillati</taxon>
        <taxon>Actinomycetota</taxon>
        <taxon>Actinomycetes</taxon>
        <taxon>Micromonosporales</taxon>
        <taxon>Micromonosporaceae</taxon>
        <taxon>Micromonospora</taxon>
    </lineage>
</organism>
<evidence type="ECO:0000313" key="1">
    <source>
        <dbReference type="EMBL" id="MBB4956972.1"/>
    </source>
</evidence>
<name>A0A7W7WMU6_9ACTN</name>
<gene>
    <name evidence="1" type="ORF">FHR38_000705</name>
</gene>
<evidence type="ECO:0000313" key="2">
    <source>
        <dbReference type="Proteomes" id="UP000578819"/>
    </source>
</evidence>
<proteinExistence type="predicted"/>
<dbReference type="AlphaFoldDB" id="A0A7W7WMU6"/>
<dbReference type="EMBL" id="JACHJW010000001">
    <property type="protein sequence ID" value="MBB4956972.1"/>
    <property type="molecule type" value="Genomic_DNA"/>
</dbReference>